<accession>A0AAD6D4T1</accession>
<dbReference type="AlphaFoldDB" id="A0AAD6D4T1"/>
<name>A0AAD6D4T1_9EURO</name>
<reference evidence="1 2" key="1">
    <citation type="journal article" date="2023" name="IMA Fungus">
        <title>Comparative genomic study of the Penicillium genus elucidates a diverse pangenome and 15 lateral gene transfer events.</title>
        <authorList>
            <person name="Petersen C."/>
            <person name="Sorensen T."/>
            <person name="Nielsen M.R."/>
            <person name="Sondergaard T.E."/>
            <person name="Sorensen J.L."/>
            <person name="Fitzpatrick D.A."/>
            <person name="Frisvad J.C."/>
            <person name="Nielsen K.L."/>
        </authorList>
    </citation>
    <scope>NUCLEOTIDE SEQUENCE [LARGE SCALE GENOMIC DNA]</scope>
    <source>
        <strain evidence="1 2">IBT 35679</strain>
    </source>
</reference>
<dbReference type="EMBL" id="JAQIZZ010000002">
    <property type="protein sequence ID" value="KAJ5553071.1"/>
    <property type="molecule type" value="Genomic_DNA"/>
</dbReference>
<comment type="caution">
    <text evidence="1">The sequence shown here is derived from an EMBL/GenBank/DDBJ whole genome shotgun (WGS) entry which is preliminary data.</text>
</comment>
<sequence length="140" mass="15686">MSPMIFIEQFALTLLSTTHYTYNRVGLALGKARTLTEMQDTSSLILADYTCTQSRKEPYDSNAPSNMDMLVVHRDSVTLGIKTPMSSRAVKIYPSFTAYNIKHEHHLEWTLNLGYAGEVVKYGGKQAVTVIGPSDDLRRP</sequence>
<gene>
    <name evidence="1" type="ORF">N7494_002449</name>
</gene>
<evidence type="ECO:0000313" key="1">
    <source>
        <dbReference type="EMBL" id="KAJ5553071.1"/>
    </source>
</evidence>
<keyword evidence="2" id="KW-1185">Reference proteome</keyword>
<dbReference type="Proteomes" id="UP001220324">
    <property type="component" value="Unassembled WGS sequence"/>
</dbReference>
<organism evidence="1 2">
    <name type="scientific">Penicillium frequentans</name>
    <dbReference type="NCBI Taxonomy" id="3151616"/>
    <lineage>
        <taxon>Eukaryota</taxon>
        <taxon>Fungi</taxon>
        <taxon>Dikarya</taxon>
        <taxon>Ascomycota</taxon>
        <taxon>Pezizomycotina</taxon>
        <taxon>Eurotiomycetes</taxon>
        <taxon>Eurotiomycetidae</taxon>
        <taxon>Eurotiales</taxon>
        <taxon>Aspergillaceae</taxon>
        <taxon>Penicillium</taxon>
    </lineage>
</organism>
<protein>
    <submittedName>
        <fullName evidence="1">Uncharacterized protein</fullName>
    </submittedName>
</protein>
<evidence type="ECO:0000313" key="2">
    <source>
        <dbReference type="Proteomes" id="UP001220324"/>
    </source>
</evidence>
<proteinExistence type="predicted"/>